<evidence type="ECO:0000256" key="9">
    <source>
        <dbReference type="SAM" id="MobiDB-lite"/>
    </source>
</evidence>
<evidence type="ECO:0000313" key="13">
    <source>
        <dbReference type="Proteomes" id="UP000634136"/>
    </source>
</evidence>
<feature type="region of interest" description="Disordered" evidence="9">
    <location>
        <begin position="1"/>
        <end position="25"/>
    </location>
</feature>
<sequence>MAPSQSETRISQGGKGLGSDMIPDSEEGTTFECQLGYQISSEVLLLSATNDLEMKLKWRSKGKRRIMGPPPLAFGHKLEEKQHNPKRNLNLIRAAYLPMNGPNFNVPEWVGQSFPDPQNAIYKQRTPLGNTVLHIAARYGNHGIVEKVAQHAPHLFNAINSNNDTALHVAARAGQGNIIQSLLNSYLCAVRHHTNHFDERFKSLAQRMLMLGLILFPNAQKNTFLHEAFMVNSHNGVTILQAFEASSIGNDVEFKEIAYFLVIFATNKEGKSLFNLALEVGCKQVVNQLLDYCHLFELQPQGNSPLLPPIINRDKEMLEIILSKNPNWLHLTDEKGMFRPLHYAASMGYLEVVSYLINKCASCTMEKDKDGFFPIHLASREGHVEVVQELLKWCPDPTEMVESNNDRNFLHIAAENGKYKRLTWSALESAGTPRNSMNIGPAKEAPKMEQYKDRVDTLIVVSTLIITASFAAGFTIPGDVDEQGKAVNLKRHMFHLFIFSLTFSLYGSISTTIILIWTRLGDLHLTYYALKYAMPLLGIPSGGEAAASLSGEQ</sequence>
<feature type="repeat" description="ANK" evidence="8">
    <location>
        <begin position="370"/>
        <end position="392"/>
    </location>
</feature>
<feature type="transmembrane region" description="Helical" evidence="10">
    <location>
        <begin position="496"/>
        <end position="517"/>
    </location>
</feature>
<dbReference type="Pfam" id="PF12796">
    <property type="entry name" value="Ank_2"/>
    <property type="match status" value="2"/>
</dbReference>
<dbReference type="SMART" id="SM00248">
    <property type="entry name" value="ANK"/>
    <property type="match status" value="8"/>
</dbReference>
<gene>
    <name evidence="12" type="ORF">G2W53_021146</name>
</gene>
<dbReference type="GO" id="GO:0005886">
    <property type="term" value="C:plasma membrane"/>
    <property type="evidence" value="ECO:0007669"/>
    <property type="project" value="UniProtKB-SubCell"/>
</dbReference>
<name>A0A834TIU6_9FABA</name>
<evidence type="ECO:0000313" key="12">
    <source>
        <dbReference type="EMBL" id="KAF7823002.1"/>
    </source>
</evidence>
<comment type="subcellular location">
    <subcellularLocation>
        <location evidence="2">Cell membrane</location>
        <topology evidence="2">Peripheral membrane protein</topology>
        <orientation evidence="2">Cytoplasmic side</orientation>
    </subcellularLocation>
    <subcellularLocation>
        <location evidence="1">Membrane</location>
        <topology evidence="1">Multi-pass membrane protein</topology>
    </subcellularLocation>
</comment>
<dbReference type="Proteomes" id="UP000634136">
    <property type="component" value="Unassembled WGS sequence"/>
</dbReference>
<evidence type="ECO:0000256" key="5">
    <source>
        <dbReference type="ARBA" id="ARBA00022989"/>
    </source>
</evidence>
<keyword evidence="3 10" id="KW-0812">Transmembrane</keyword>
<dbReference type="SUPFAM" id="SSF48403">
    <property type="entry name" value="Ankyrin repeat"/>
    <property type="match status" value="1"/>
</dbReference>
<keyword evidence="4" id="KW-0677">Repeat</keyword>
<dbReference type="EMBL" id="JAAIUW010000007">
    <property type="protein sequence ID" value="KAF7823002.1"/>
    <property type="molecule type" value="Genomic_DNA"/>
</dbReference>
<keyword evidence="6 8" id="KW-0040">ANK repeat</keyword>
<keyword evidence="5 10" id="KW-1133">Transmembrane helix</keyword>
<organism evidence="12 13">
    <name type="scientific">Senna tora</name>
    <dbReference type="NCBI Taxonomy" id="362788"/>
    <lineage>
        <taxon>Eukaryota</taxon>
        <taxon>Viridiplantae</taxon>
        <taxon>Streptophyta</taxon>
        <taxon>Embryophyta</taxon>
        <taxon>Tracheophyta</taxon>
        <taxon>Spermatophyta</taxon>
        <taxon>Magnoliopsida</taxon>
        <taxon>eudicotyledons</taxon>
        <taxon>Gunneridae</taxon>
        <taxon>Pentapetalae</taxon>
        <taxon>rosids</taxon>
        <taxon>fabids</taxon>
        <taxon>Fabales</taxon>
        <taxon>Fabaceae</taxon>
        <taxon>Caesalpinioideae</taxon>
        <taxon>Cassia clade</taxon>
        <taxon>Senna</taxon>
    </lineage>
</organism>
<evidence type="ECO:0000256" key="10">
    <source>
        <dbReference type="SAM" id="Phobius"/>
    </source>
</evidence>
<comment type="caution">
    <text evidence="12">The sequence shown here is derived from an EMBL/GenBank/DDBJ whole genome shotgun (WGS) entry which is preliminary data.</text>
</comment>
<feature type="transmembrane region" description="Helical" evidence="10">
    <location>
        <begin position="457"/>
        <end position="476"/>
    </location>
</feature>
<dbReference type="Gene3D" id="1.25.40.20">
    <property type="entry name" value="Ankyrin repeat-containing domain"/>
    <property type="match status" value="2"/>
</dbReference>
<proteinExistence type="predicted"/>
<evidence type="ECO:0000256" key="6">
    <source>
        <dbReference type="ARBA" id="ARBA00023043"/>
    </source>
</evidence>
<dbReference type="Pfam" id="PF13962">
    <property type="entry name" value="PGG"/>
    <property type="match status" value="1"/>
</dbReference>
<dbReference type="AlphaFoldDB" id="A0A834TIU6"/>
<feature type="repeat" description="ANK" evidence="8">
    <location>
        <begin position="162"/>
        <end position="184"/>
    </location>
</feature>
<evidence type="ECO:0000256" key="8">
    <source>
        <dbReference type="PROSITE-ProRule" id="PRU00023"/>
    </source>
</evidence>
<dbReference type="PANTHER" id="PTHR24186:SF46">
    <property type="entry name" value="PROTEIN ACCELERATED CELL DEATH 6-LIKE"/>
    <property type="match status" value="1"/>
</dbReference>
<evidence type="ECO:0000259" key="11">
    <source>
        <dbReference type="Pfam" id="PF13962"/>
    </source>
</evidence>
<dbReference type="OrthoDB" id="598775at2759"/>
<evidence type="ECO:0000256" key="4">
    <source>
        <dbReference type="ARBA" id="ARBA00022737"/>
    </source>
</evidence>
<dbReference type="PANTHER" id="PTHR24186">
    <property type="entry name" value="PROTEIN PHOSPHATASE 1 REGULATORY SUBUNIT"/>
    <property type="match status" value="1"/>
</dbReference>
<evidence type="ECO:0000256" key="7">
    <source>
        <dbReference type="ARBA" id="ARBA00023136"/>
    </source>
</evidence>
<dbReference type="InterPro" id="IPR002110">
    <property type="entry name" value="Ankyrin_rpt"/>
</dbReference>
<feature type="compositionally biased region" description="Polar residues" evidence="9">
    <location>
        <begin position="1"/>
        <end position="11"/>
    </location>
</feature>
<evidence type="ECO:0000256" key="1">
    <source>
        <dbReference type="ARBA" id="ARBA00004141"/>
    </source>
</evidence>
<dbReference type="InterPro" id="IPR026961">
    <property type="entry name" value="PGG_dom"/>
</dbReference>
<accession>A0A834TIU6</accession>
<dbReference type="PROSITE" id="PS50297">
    <property type="entry name" value="ANK_REP_REGION"/>
    <property type="match status" value="2"/>
</dbReference>
<keyword evidence="13" id="KW-1185">Reference proteome</keyword>
<dbReference type="PROSITE" id="PS50088">
    <property type="entry name" value="ANK_REPEAT"/>
    <property type="match status" value="2"/>
</dbReference>
<evidence type="ECO:0000256" key="2">
    <source>
        <dbReference type="ARBA" id="ARBA00004413"/>
    </source>
</evidence>
<evidence type="ECO:0000256" key="3">
    <source>
        <dbReference type="ARBA" id="ARBA00022692"/>
    </source>
</evidence>
<protein>
    <submittedName>
        <fullName evidence="12">Protein ACCELERATED CELL DEATH 6-like</fullName>
    </submittedName>
</protein>
<reference evidence="12" key="1">
    <citation type="submission" date="2020-09" db="EMBL/GenBank/DDBJ databases">
        <title>Genome-Enabled Discovery of Anthraquinone Biosynthesis in Senna tora.</title>
        <authorList>
            <person name="Kang S.-H."/>
            <person name="Pandey R.P."/>
            <person name="Lee C.-M."/>
            <person name="Sim J.-S."/>
            <person name="Jeong J.-T."/>
            <person name="Choi B.-S."/>
            <person name="Jung M."/>
            <person name="Ginzburg D."/>
            <person name="Zhao K."/>
            <person name="Won S.Y."/>
            <person name="Oh T.-J."/>
            <person name="Yu Y."/>
            <person name="Kim N.-H."/>
            <person name="Lee O.R."/>
            <person name="Lee T.-H."/>
            <person name="Bashyal P."/>
            <person name="Kim T.-S."/>
            <person name="Lee W.-H."/>
            <person name="Kawkins C."/>
            <person name="Kim C.-K."/>
            <person name="Kim J.S."/>
            <person name="Ahn B.O."/>
            <person name="Rhee S.Y."/>
            <person name="Sohng J.K."/>
        </authorList>
    </citation>
    <scope>NUCLEOTIDE SEQUENCE</scope>
    <source>
        <tissue evidence="12">Leaf</tissue>
    </source>
</reference>
<keyword evidence="7 10" id="KW-0472">Membrane</keyword>
<dbReference type="InterPro" id="IPR036770">
    <property type="entry name" value="Ankyrin_rpt-contain_sf"/>
</dbReference>
<feature type="domain" description="PGG" evidence="11">
    <location>
        <begin position="449"/>
        <end position="521"/>
    </location>
</feature>